<dbReference type="Gene3D" id="3.40.50.2000">
    <property type="entry name" value="Glycogen Phosphorylase B"/>
    <property type="match status" value="4"/>
</dbReference>
<reference evidence="3 4" key="1">
    <citation type="journal article" date="2016" name="Int. J. Syst. Evol. Microbiol.">
        <title>Panacibacter ginsenosidivorans gen. nov., sp. nov., with ginsenoside converting activity isolated from soil of a ginseng field.</title>
        <authorList>
            <person name="Siddiqi M.Z."/>
            <person name="Muhammad Shafi S."/>
            <person name="Choi K.D."/>
            <person name="Im W.T."/>
        </authorList>
    </citation>
    <scope>NUCLEOTIDE SEQUENCE [LARGE SCALE GENOMIC DNA]</scope>
    <source>
        <strain evidence="3 4">Gsoil1550</strain>
    </source>
</reference>
<dbReference type="SUPFAM" id="SSF53756">
    <property type="entry name" value="UDP-Glycosyltransferase/glycogen phosphorylase"/>
    <property type="match status" value="2"/>
</dbReference>
<dbReference type="GO" id="GO:0016757">
    <property type="term" value="F:glycosyltransferase activity"/>
    <property type="evidence" value="ECO:0007669"/>
    <property type="project" value="InterPro"/>
</dbReference>
<evidence type="ECO:0000313" key="4">
    <source>
        <dbReference type="Proteomes" id="UP000321533"/>
    </source>
</evidence>
<keyword evidence="3" id="KW-0808">Transferase</keyword>
<feature type="domain" description="Glycosyltransferase subfamily 4-like N-terminal" evidence="2">
    <location>
        <begin position="15"/>
        <end position="192"/>
    </location>
</feature>
<dbReference type="InterPro" id="IPR001296">
    <property type="entry name" value="Glyco_trans_1"/>
</dbReference>
<dbReference type="OrthoDB" id="9811239at2"/>
<dbReference type="Pfam" id="PF00534">
    <property type="entry name" value="Glycos_transf_1"/>
    <property type="match status" value="2"/>
</dbReference>
<dbReference type="KEGG" id="pgin:FRZ67_17905"/>
<feature type="domain" description="Glycosyl transferase family 1" evidence="1">
    <location>
        <begin position="622"/>
        <end position="787"/>
    </location>
</feature>
<organism evidence="3 4">
    <name type="scientific">Panacibacter ginsenosidivorans</name>
    <dbReference type="NCBI Taxonomy" id="1813871"/>
    <lineage>
        <taxon>Bacteria</taxon>
        <taxon>Pseudomonadati</taxon>
        <taxon>Bacteroidota</taxon>
        <taxon>Chitinophagia</taxon>
        <taxon>Chitinophagales</taxon>
        <taxon>Chitinophagaceae</taxon>
        <taxon>Panacibacter</taxon>
    </lineage>
</organism>
<dbReference type="AlphaFoldDB" id="A0A5B8VDG3"/>
<evidence type="ECO:0000259" key="2">
    <source>
        <dbReference type="Pfam" id="PF13439"/>
    </source>
</evidence>
<name>A0A5B8VDG3_9BACT</name>
<dbReference type="RefSeq" id="WP_147191805.1">
    <property type="nucleotide sequence ID" value="NZ_CP042435.1"/>
</dbReference>
<protein>
    <submittedName>
        <fullName evidence="3">Glycosyltransferase family 4 protein</fullName>
    </submittedName>
</protein>
<proteinExistence type="predicted"/>
<dbReference type="Proteomes" id="UP000321533">
    <property type="component" value="Chromosome"/>
</dbReference>
<dbReference type="Pfam" id="PF13439">
    <property type="entry name" value="Glyco_transf_4"/>
    <property type="match status" value="1"/>
</dbReference>
<gene>
    <name evidence="3" type="ORF">FRZ67_17905</name>
</gene>
<sequence>MRIILFVDTFPSLSETFISNKVRYLAEKGCNVFVFCVKRNNDLLHELFGNNKNVEVVLLRKSTMVPFLLSHPFLVTRFLFKPTSLRQRLFRRFRLAKINQYKPDIIHFEFSGIGVDYLYEIRKVTCKKVVSCRGSAEKVKLLIHKDRKENFRALLDEVDAVHCVSEDMRRTILPYCNKPEKIFINYPSINTAFFSKQHLSQKKTDIVTILSVGRFTFQKGFGTGLQAIHLLKESGVDFKWMIVGSGPEYEQILYQVHHFKLQDHVQLLGARSSAEVKDLMVQADIYFLPSVYEGIANVALEAMSMELPVVATRSGGMEEVIVPAENGLLADVYDHIGLADHLLLLLKDAGLRKQLGSNARKTIEQRFTLDIQTEKYIAVYSKLAGITCIQPAQDTIEQLNAPADKVTVSAIPSTPYKKQLHIGIILPEFPTVSETFFINKVIGLCNRGHRVTVFGGRKPIDNSVARLYRLDNYKNLVIADLDFKSSLLHLGKIFFLFPSAFFKSFHTDLQVFRRKLYVNLCKAYTNKYNCDIYHFGYSGIAIFYLSLFDSLKGKTVISCRGTAENVKLISEKERIKKLKILFEKVDKIHCVSASMSNTVQSYGAPVDKIFINRPAIDTTFFSRQNQVHHNDKIIILSVGRLVFQKGFMIGLLAIQKLKEQFGNFVWKIAGDGPKMEELMTHIHSLGLMENIVLLGKKDRNEIKELYEEADIYFLPSVSEGLANAVLEAMSMSLAVVSSDVGGMQEAITHNADGKLVSNYDHAAMAAQLLELCKDDVLRKKLGEAARKTAEEKFDISRYIDVFEDEYYKLLH</sequence>
<dbReference type="EMBL" id="CP042435">
    <property type="protein sequence ID" value="QEC69095.1"/>
    <property type="molecule type" value="Genomic_DNA"/>
</dbReference>
<dbReference type="InterPro" id="IPR028098">
    <property type="entry name" value="Glyco_trans_4-like_N"/>
</dbReference>
<dbReference type="CDD" id="cd03801">
    <property type="entry name" value="GT4_PimA-like"/>
    <property type="match status" value="2"/>
</dbReference>
<evidence type="ECO:0000259" key="1">
    <source>
        <dbReference type="Pfam" id="PF00534"/>
    </source>
</evidence>
<dbReference type="PANTHER" id="PTHR45947:SF14">
    <property type="entry name" value="SLL1723 PROTEIN"/>
    <property type="match status" value="1"/>
</dbReference>
<keyword evidence="4" id="KW-1185">Reference proteome</keyword>
<dbReference type="PANTHER" id="PTHR45947">
    <property type="entry name" value="SULFOQUINOVOSYL TRANSFERASE SQD2"/>
    <property type="match status" value="1"/>
</dbReference>
<dbReference type="InterPro" id="IPR050194">
    <property type="entry name" value="Glycosyltransferase_grp1"/>
</dbReference>
<accession>A0A5B8VDG3</accession>
<feature type="domain" description="Glycosyl transferase family 1" evidence="1">
    <location>
        <begin position="202"/>
        <end position="361"/>
    </location>
</feature>
<evidence type="ECO:0000313" key="3">
    <source>
        <dbReference type="EMBL" id="QEC69095.1"/>
    </source>
</evidence>